<dbReference type="EMBL" id="CAMAPE010000041">
    <property type="protein sequence ID" value="CAH9102538.1"/>
    <property type="molecule type" value="Genomic_DNA"/>
</dbReference>
<comment type="caution">
    <text evidence="1">The sequence shown here is derived from an EMBL/GenBank/DDBJ whole genome shotgun (WGS) entry which is preliminary data.</text>
</comment>
<sequence>MDRLVKYYQVSNNKLTIKLPLEARHNIGCATTQAWAEEKAMVVDGCSPMDDHPPPKSLLYGRSWVQFPSRGEAGLSLNYSSYLHEVAQRLRRDGMVMKVADSCGGRNSLKGDVSPAGFVLWSQY</sequence>
<organism evidence="1 2">
    <name type="scientific">Cuscuta europaea</name>
    <name type="common">European dodder</name>
    <dbReference type="NCBI Taxonomy" id="41803"/>
    <lineage>
        <taxon>Eukaryota</taxon>
        <taxon>Viridiplantae</taxon>
        <taxon>Streptophyta</taxon>
        <taxon>Embryophyta</taxon>
        <taxon>Tracheophyta</taxon>
        <taxon>Spermatophyta</taxon>
        <taxon>Magnoliopsida</taxon>
        <taxon>eudicotyledons</taxon>
        <taxon>Gunneridae</taxon>
        <taxon>Pentapetalae</taxon>
        <taxon>asterids</taxon>
        <taxon>lamiids</taxon>
        <taxon>Solanales</taxon>
        <taxon>Convolvulaceae</taxon>
        <taxon>Cuscuteae</taxon>
        <taxon>Cuscuta</taxon>
        <taxon>Cuscuta subgen. Cuscuta</taxon>
    </lineage>
</organism>
<dbReference type="AlphaFoldDB" id="A0A9P1EFG0"/>
<reference evidence="1" key="1">
    <citation type="submission" date="2022-07" db="EMBL/GenBank/DDBJ databases">
        <authorList>
            <person name="Macas J."/>
            <person name="Novak P."/>
            <person name="Neumann P."/>
        </authorList>
    </citation>
    <scope>NUCLEOTIDE SEQUENCE</scope>
</reference>
<evidence type="ECO:0000313" key="1">
    <source>
        <dbReference type="EMBL" id="CAH9102538.1"/>
    </source>
</evidence>
<gene>
    <name evidence="1" type="ORF">CEURO_LOCUS15815</name>
</gene>
<evidence type="ECO:0000313" key="2">
    <source>
        <dbReference type="Proteomes" id="UP001152484"/>
    </source>
</evidence>
<dbReference type="Proteomes" id="UP001152484">
    <property type="component" value="Unassembled WGS sequence"/>
</dbReference>
<name>A0A9P1EFG0_CUSEU</name>
<keyword evidence="2" id="KW-1185">Reference proteome</keyword>
<proteinExistence type="predicted"/>
<protein>
    <submittedName>
        <fullName evidence="1">Uncharacterized protein</fullName>
    </submittedName>
</protein>
<accession>A0A9P1EFG0</accession>